<keyword evidence="6 7" id="KW-0472">Membrane</keyword>
<dbReference type="PANTHER" id="PTHR43394:SF1">
    <property type="entry name" value="ATP-BINDING CASSETTE SUB-FAMILY B MEMBER 10, MITOCHONDRIAL"/>
    <property type="match status" value="1"/>
</dbReference>
<dbReference type="InterPro" id="IPR027417">
    <property type="entry name" value="P-loop_NTPase"/>
</dbReference>
<dbReference type="PROSITE" id="PS00211">
    <property type="entry name" value="ABC_TRANSPORTER_1"/>
    <property type="match status" value="1"/>
</dbReference>
<keyword evidence="3" id="KW-0547">Nucleotide-binding</keyword>
<evidence type="ECO:0000256" key="2">
    <source>
        <dbReference type="ARBA" id="ARBA00022692"/>
    </source>
</evidence>
<keyword evidence="5 7" id="KW-1133">Transmembrane helix</keyword>
<dbReference type="Pfam" id="PF00005">
    <property type="entry name" value="ABC_tran"/>
    <property type="match status" value="1"/>
</dbReference>
<evidence type="ECO:0000256" key="6">
    <source>
        <dbReference type="ARBA" id="ARBA00023136"/>
    </source>
</evidence>
<keyword evidence="4 10" id="KW-0067">ATP-binding</keyword>
<feature type="domain" description="ABC transporter" evidence="8">
    <location>
        <begin position="363"/>
        <end position="605"/>
    </location>
</feature>
<evidence type="ECO:0000259" key="8">
    <source>
        <dbReference type="PROSITE" id="PS50893"/>
    </source>
</evidence>
<feature type="transmembrane region" description="Helical" evidence="7">
    <location>
        <begin position="267"/>
        <end position="286"/>
    </location>
</feature>
<evidence type="ECO:0000256" key="4">
    <source>
        <dbReference type="ARBA" id="ARBA00022840"/>
    </source>
</evidence>
<dbReference type="InterPro" id="IPR017871">
    <property type="entry name" value="ABC_transporter-like_CS"/>
</dbReference>
<dbReference type="GO" id="GO:0005524">
    <property type="term" value="F:ATP binding"/>
    <property type="evidence" value="ECO:0007669"/>
    <property type="project" value="UniProtKB-KW"/>
</dbReference>
<dbReference type="PROSITE" id="PS50893">
    <property type="entry name" value="ABC_TRANSPORTER_2"/>
    <property type="match status" value="1"/>
</dbReference>
<dbReference type="InterPro" id="IPR039421">
    <property type="entry name" value="Type_1_exporter"/>
</dbReference>
<dbReference type="EMBL" id="JAAVJB010000131">
    <property type="protein sequence ID" value="NJP67694.1"/>
    <property type="molecule type" value="Genomic_DNA"/>
</dbReference>
<feature type="transmembrane region" description="Helical" evidence="7">
    <location>
        <begin position="53"/>
        <end position="73"/>
    </location>
</feature>
<dbReference type="SMART" id="SM00382">
    <property type="entry name" value="AAA"/>
    <property type="match status" value="1"/>
</dbReference>
<protein>
    <submittedName>
        <fullName evidence="10">ABC transporter ATP-binding protein</fullName>
    </submittedName>
</protein>
<evidence type="ECO:0000256" key="7">
    <source>
        <dbReference type="SAM" id="Phobius"/>
    </source>
</evidence>
<evidence type="ECO:0000256" key="3">
    <source>
        <dbReference type="ARBA" id="ARBA00022741"/>
    </source>
</evidence>
<dbReference type="InterPro" id="IPR003593">
    <property type="entry name" value="AAA+_ATPase"/>
</dbReference>
<evidence type="ECO:0000313" key="10">
    <source>
        <dbReference type="EMBL" id="NJP67694.1"/>
    </source>
</evidence>
<feature type="domain" description="ABC transmembrane type-1" evidence="9">
    <location>
        <begin position="50"/>
        <end position="329"/>
    </location>
</feature>
<dbReference type="SUPFAM" id="SSF90123">
    <property type="entry name" value="ABC transporter transmembrane region"/>
    <property type="match status" value="1"/>
</dbReference>
<dbReference type="InterPro" id="IPR011527">
    <property type="entry name" value="ABC1_TM_dom"/>
</dbReference>
<dbReference type="PROSITE" id="PS50929">
    <property type="entry name" value="ABC_TM1F"/>
    <property type="match status" value="1"/>
</dbReference>
<feature type="transmembrane region" description="Helical" evidence="7">
    <location>
        <begin position="159"/>
        <end position="177"/>
    </location>
</feature>
<evidence type="ECO:0000313" key="11">
    <source>
        <dbReference type="Proteomes" id="UP000746503"/>
    </source>
</evidence>
<keyword evidence="2 7" id="KW-0812">Transmembrane</keyword>
<dbReference type="InterPro" id="IPR003439">
    <property type="entry name" value="ABC_transporter-like_ATP-bd"/>
</dbReference>
<reference evidence="10 11" key="1">
    <citation type="submission" date="2020-03" db="EMBL/GenBank/DDBJ databases">
        <title>Draft genome of Streptomyces sp. ventii, isolated from the Axial Seamount in the Pacific Ocean, and resequencing of the two type strains Streptomyces lonarensis strain NCL 716 and Streptomyces bohaiensis strain 11A07.</title>
        <authorList>
            <person name="Loughran R.M."/>
            <person name="Pfannmuller K.M."/>
            <person name="Wasson B.J."/>
            <person name="Deadmond M.C."/>
            <person name="Paddock B.E."/>
            <person name="Koyack M.J."/>
            <person name="Gallegos D.A."/>
            <person name="Mitchell E.A."/>
            <person name="Ushijima B."/>
            <person name="Saw J.H."/>
            <person name="Mcphail K.L."/>
            <person name="Videau P."/>
        </authorList>
    </citation>
    <scope>NUCLEOTIDE SEQUENCE [LARGE SCALE GENOMIC DNA]</scope>
    <source>
        <strain evidence="11">5675061</strain>
    </source>
</reference>
<comment type="subcellular location">
    <subcellularLocation>
        <location evidence="1">Cell membrane</location>
        <topology evidence="1">Multi-pass membrane protein</topology>
    </subcellularLocation>
</comment>
<dbReference type="Proteomes" id="UP000746503">
    <property type="component" value="Unassembled WGS sequence"/>
</dbReference>
<dbReference type="SUPFAM" id="SSF52540">
    <property type="entry name" value="P-loop containing nucleoside triphosphate hydrolases"/>
    <property type="match status" value="1"/>
</dbReference>
<organism evidence="10 11">
    <name type="scientific">Streptomyces spiramenti</name>
    <dbReference type="NCBI Taxonomy" id="2720606"/>
    <lineage>
        <taxon>Bacteria</taxon>
        <taxon>Bacillati</taxon>
        <taxon>Actinomycetota</taxon>
        <taxon>Actinomycetes</taxon>
        <taxon>Kitasatosporales</taxon>
        <taxon>Streptomycetaceae</taxon>
        <taxon>Streptomyces</taxon>
    </lineage>
</organism>
<keyword evidence="11" id="KW-1185">Reference proteome</keyword>
<name>A0ABX1AKQ7_9ACTN</name>
<dbReference type="CDD" id="cd03228">
    <property type="entry name" value="ABCC_MRP_Like"/>
    <property type="match status" value="1"/>
</dbReference>
<accession>A0ABX1AKQ7</accession>
<dbReference type="InterPro" id="IPR036640">
    <property type="entry name" value="ABC1_TM_sf"/>
</dbReference>
<feature type="transmembrane region" description="Helical" evidence="7">
    <location>
        <begin position="183"/>
        <end position="203"/>
    </location>
</feature>
<sequence length="620" mass="66319">MGWSVHRDSLLRLTAWDAMRRLPRMLGVCFRLAWQADPRATGTVAVAETLRGIAQAVVLLGVQTVLTALLAPADITDGVRDALPAVAVMGVAAACGALFGAVTTYADGRLRPQVERLAQERYLRRALAAEMASIEDHGYHKLLESAQFGAASARNMIGYGTRVIATLISLVAAAGVLTSLHPAMLPLLLLMTVPGTWATLAIARHRYRSHHEWLQHNRAVAELGRMAIVEDAASEIRVHGVAPFLLHHFHAMSRAHEAEQSRLARRAATIGLAAAALGGATALLTYLTLGALLWTGAMAVAAAGAAVVAIRTGTSALDGLVRQINDMHEDALFVQDLQRLVEGGAEHDIPEGGEQPPAEPGDITVDGLTFAYPGSAAGPVLRDVSLTVPAGQVTALVGENGSGKSTLVKVICGLYLPQHGTVRWSGTDTSRFDRRQLFERFRLVGQDFFRWPFTAGVNVAIGQPDVPTDPARLDRAAETAGATALVDSLPHRWGTLLSRVYQRGHQLSGGQWQKLGIARAAYRDAPVLVVDEPTAALDAKAEQEVFRRIRALADGGRTVILITHRMASVRDADQVHVLHEGRLVESGTPGELLAAGGSYAEMYDLQAAQFDPARDRETTG</sequence>
<comment type="caution">
    <text evidence="10">The sequence shown here is derived from an EMBL/GenBank/DDBJ whole genome shotgun (WGS) entry which is preliminary data.</text>
</comment>
<dbReference type="Gene3D" id="3.40.50.300">
    <property type="entry name" value="P-loop containing nucleotide triphosphate hydrolases"/>
    <property type="match status" value="1"/>
</dbReference>
<feature type="transmembrane region" description="Helical" evidence="7">
    <location>
        <begin position="85"/>
        <end position="106"/>
    </location>
</feature>
<dbReference type="PANTHER" id="PTHR43394">
    <property type="entry name" value="ATP-DEPENDENT PERMEASE MDL1, MITOCHONDRIAL"/>
    <property type="match status" value="1"/>
</dbReference>
<proteinExistence type="predicted"/>
<evidence type="ECO:0000256" key="1">
    <source>
        <dbReference type="ARBA" id="ARBA00004651"/>
    </source>
</evidence>
<evidence type="ECO:0000256" key="5">
    <source>
        <dbReference type="ARBA" id="ARBA00022989"/>
    </source>
</evidence>
<gene>
    <name evidence="10" type="ORF">HCJ92_15645</name>
</gene>
<evidence type="ECO:0000259" key="9">
    <source>
        <dbReference type="PROSITE" id="PS50929"/>
    </source>
</evidence>
<dbReference type="Gene3D" id="1.20.1560.10">
    <property type="entry name" value="ABC transporter type 1, transmembrane domain"/>
    <property type="match status" value="1"/>
</dbReference>